<keyword evidence="3" id="KW-1185">Reference proteome</keyword>
<sequence length="342" mass="38077">MRFSLVSLDLVVLLSTWLPLSSALPTSPQLTHYQERNFKTINQIYQYTRYPHQEAIIAQATSDSIPELDPLFSPNVSGRIQEIGNFTNFRHSIEYFFGLAPRPQGSMYSAIVEAELIQFSSDCPSVAASTVNFKVALADPSKPGFGAPGTRTYTYLKQSGFWHFDEHGRVDYYDLYIPALNEFATILNGADFNSKLVQLLATKQICQGAQKVCKGKNTQYHPQINLTITSILNALGLSPLLDLPLINQLGLGSLNLGELTCFAKLSTKSFGTFDKLWADTVTCRIVHLMLADVDPDDHCPHVGSSGGGKCVEYPYYDRMYNDAPLFGDRLRFQCPGYKDLST</sequence>
<dbReference type="Proteomes" id="UP001370758">
    <property type="component" value="Unassembled WGS sequence"/>
</dbReference>
<gene>
    <name evidence="2" type="ORF">TWF481_008772</name>
</gene>
<organism evidence="2 3">
    <name type="scientific">Arthrobotrys musiformis</name>
    <dbReference type="NCBI Taxonomy" id="47236"/>
    <lineage>
        <taxon>Eukaryota</taxon>
        <taxon>Fungi</taxon>
        <taxon>Dikarya</taxon>
        <taxon>Ascomycota</taxon>
        <taxon>Pezizomycotina</taxon>
        <taxon>Orbiliomycetes</taxon>
        <taxon>Orbiliales</taxon>
        <taxon>Orbiliaceae</taxon>
        <taxon>Arthrobotrys</taxon>
    </lineage>
</organism>
<feature type="signal peptide" evidence="1">
    <location>
        <begin position="1"/>
        <end position="23"/>
    </location>
</feature>
<proteinExistence type="predicted"/>
<comment type="caution">
    <text evidence="2">The sequence shown here is derived from an EMBL/GenBank/DDBJ whole genome shotgun (WGS) entry which is preliminary data.</text>
</comment>
<dbReference type="EMBL" id="JAVHJL010000005">
    <property type="protein sequence ID" value="KAK6503766.1"/>
    <property type="molecule type" value="Genomic_DNA"/>
</dbReference>
<accession>A0AAV9W9N6</accession>
<evidence type="ECO:0000256" key="1">
    <source>
        <dbReference type="SAM" id="SignalP"/>
    </source>
</evidence>
<dbReference type="AlphaFoldDB" id="A0AAV9W9N6"/>
<evidence type="ECO:0000313" key="2">
    <source>
        <dbReference type="EMBL" id="KAK6503766.1"/>
    </source>
</evidence>
<reference evidence="2 3" key="1">
    <citation type="submission" date="2023-08" db="EMBL/GenBank/DDBJ databases">
        <authorList>
            <person name="Palmer J.M."/>
        </authorList>
    </citation>
    <scope>NUCLEOTIDE SEQUENCE [LARGE SCALE GENOMIC DNA]</scope>
    <source>
        <strain evidence="2 3">TWF481</strain>
    </source>
</reference>
<name>A0AAV9W9N6_9PEZI</name>
<protein>
    <submittedName>
        <fullName evidence="2">Uncharacterized protein</fullName>
    </submittedName>
</protein>
<evidence type="ECO:0000313" key="3">
    <source>
        <dbReference type="Proteomes" id="UP001370758"/>
    </source>
</evidence>
<keyword evidence="1" id="KW-0732">Signal</keyword>
<feature type="chain" id="PRO_5043990254" evidence="1">
    <location>
        <begin position="24"/>
        <end position="342"/>
    </location>
</feature>